<dbReference type="AlphaFoldDB" id="A0A9P5MS82"/>
<keyword evidence="2" id="KW-1185">Reference proteome</keyword>
<dbReference type="Proteomes" id="UP000759537">
    <property type="component" value="Unassembled WGS sequence"/>
</dbReference>
<gene>
    <name evidence="1" type="ORF">DFH94DRAFT_103662</name>
</gene>
<evidence type="ECO:0000313" key="2">
    <source>
        <dbReference type="Proteomes" id="UP000759537"/>
    </source>
</evidence>
<proteinExistence type="predicted"/>
<protein>
    <submittedName>
        <fullName evidence="1">Uncharacterized protein</fullName>
    </submittedName>
</protein>
<evidence type="ECO:0000313" key="1">
    <source>
        <dbReference type="EMBL" id="KAF8476712.1"/>
    </source>
</evidence>
<organism evidence="1 2">
    <name type="scientific">Russula ochroleuca</name>
    <dbReference type="NCBI Taxonomy" id="152965"/>
    <lineage>
        <taxon>Eukaryota</taxon>
        <taxon>Fungi</taxon>
        <taxon>Dikarya</taxon>
        <taxon>Basidiomycota</taxon>
        <taxon>Agaricomycotina</taxon>
        <taxon>Agaricomycetes</taxon>
        <taxon>Russulales</taxon>
        <taxon>Russulaceae</taxon>
        <taxon>Russula</taxon>
    </lineage>
</organism>
<reference evidence="1" key="2">
    <citation type="journal article" date="2020" name="Nat. Commun.">
        <title>Large-scale genome sequencing of mycorrhizal fungi provides insights into the early evolution of symbiotic traits.</title>
        <authorList>
            <person name="Miyauchi S."/>
            <person name="Kiss E."/>
            <person name="Kuo A."/>
            <person name="Drula E."/>
            <person name="Kohler A."/>
            <person name="Sanchez-Garcia M."/>
            <person name="Morin E."/>
            <person name="Andreopoulos B."/>
            <person name="Barry K.W."/>
            <person name="Bonito G."/>
            <person name="Buee M."/>
            <person name="Carver A."/>
            <person name="Chen C."/>
            <person name="Cichocki N."/>
            <person name="Clum A."/>
            <person name="Culley D."/>
            <person name="Crous P.W."/>
            <person name="Fauchery L."/>
            <person name="Girlanda M."/>
            <person name="Hayes R.D."/>
            <person name="Keri Z."/>
            <person name="LaButti K."/>
            <person name="Lipzen A."/>
            <person name="Lombard V."/>
            <person name="Magnuson J."/>
            <person name="Maillard F."/>
            <person name="Murat C."/>
            <person name="Nolan M."/>
            <person name="Ohm R.A."/>
            <person name="Pangilinan J."/>
            <person name="Pereira M.F."/>
            <person name="Perotto S."/>
            <person name="Peter M."/>
            <person name="Pfister S."/>
            <person name="Riley R."/>
            <person name="Sitrit Y."/>
            <person name="Stielow J.B."/>
            <person name="Szollosi G."/>
            <person name="Zifcakova L."/>
            <person name="Stursova M."/>
            <person name="Spatafora J.W."/>
            <person name="Tedersoo L."/>
            <person name="Vaario L.M."/>
            <person name="Yamada A."/>
            <person name="Yan M."/>
            <person name="Wang P."/>
            <person name="Xu J."/>
            <person name="Bruns T."/>
            <person name="Baldrian P."/>
            <person name="Vilgalys R."/>
            <person name="Dunand C."/>
            <person name="Henrissat B."/>
            <person name="Grigoriev I.V."/>
            <person name="Hibbett D."/>
            <person name="Nagy L.G."/>
            <person name="Martin F.M."/>
        </authorList>
    </citation>
    <scope>NUCLEOTIDE SEQUENCE</scope>
    <source>
        <strain evidence="1">Prilba</strain>
    </source>
</reference>
<reference evidence="1" key="1">
    <citation type="submission" date="2019-10" db="EMBL/GenBank/DDBJ databases">
        <authorList>
            <consortium name="DOE Joint Genome Institute"/>
            <person name="Kuo A."/>
            <person name="Miyauchi S."/>
            <person name="Kiss E."/>
            <person name="Drula E."/>
            <person name="Kohler A."/>
            <person name="Sanchez-Garcia M."/>
            <person name="Andreopoulos B."/>
            <person name="Barry K.W."/>
            <person name="Bonito G."/>
            <person name="Buee M."/>
            <person name="Carver A."/>
            <person name="Chen C."/>
            <person name="Cichocki N."/>
            <person name="Clum A."/>
            <person name="Culley D."/>
            <person name="Crous P.W."/>
            <person name="Fauchery L."/>
            <person name="Girlanda M."/>
            <person name="Hayes R."/>
            <person name="Keri Z."/>
            <person name="LaButti K."/>
            <person name="Lipzen A."/>
            <person name="Lombard V."/>
            <person name="Magnuson J."/>
            <person name="Maillard F."/>
            <person name="Morin E."/>
            <person name="Murat C."/>
            <person name="Nolan M."/>
            <person name="Ohm R."/>
            <person name="Pangilinan J."/>
            <person name="Pereira M."/>
            <person name="Perotto S."/>
            <person name="Peter M."/>
            <person name="Riley R."/>
            <person name="Sitrit Y."/>
            <person name="Stielow B."/>
            <person name="Szollosi G."/>
            <person name="Zifcakova L."/>
            <person name="Stursova M."/>
            <person name="Spatafora J.W."/>
            <person name="Tedersoo L."/>
            <person name="Vaario L.-M."/>
            <person name="Yamada A."/>
            <person name="Yan M."/>
            <person name="Wang P."/>
            <person name="Xu J."/>
            <person name="Bruns T."/>
            <person name="Baldrian P."/>
            <person name="Vilgalys R."/>
            <person name="Henrissat B."/>
            <person name="Grigoriev I.V."/>
            <person name="Hibbett D."/>
            <person name="Nagy L.G."/>
            <person name="Martin F.M."/>
        </authorList>
    </citation>
    <scope>NUCLEOTIDE SEQUENCE</scope>
    <source>
        <strain evidence="1">Prilba</strain>
    </source>
</reference>
<name>A0A9P5MS82_9AGAM</name>
<dbReference type="EMBL" id="WHVB01000014">
    <property type="protein sequence ID" value="KAF8476712.1"/>
    <property type="molecule type" value="Genomic_DNA"/>
</dbReference>
<sequence>MRILREERKYEEGRALKGGLSPVTARAADAPLEPHHQQHQPDRLSHSSRPLGSFSFSSLTIRLPRVPNEYTCNFPGPLRICLSVLLLSLRHTRNSQGTFSRFLTVPACQHFETSVCASSRKSSTSRSKAPSLPTRGSDHTFSRCNNCTCHNRGLFVLSPQAMVPAQWTLIDPSDKDTDFPVASRYQSIDKFQLSFLFLLAENLGTSDAMHTPAWWHLAAVHSFCVDDFSSLFADAD</sequence>
<accession>A0A9P5MS82</accession>
<comment type="caution">
    <text evidence="1">The sequence shown here is derived from an EMBL/GenBank/DDBJ whole genome shotgun (WGS) entry which is preliminary data.</text>
</comment>